<comment type="caution">
    <text evidence="1">The sequence shown here is derived from an EMBL/GenBank/DDBJ whole genome shotgun (WGS) entry which is preliminary data.</text>
</comment>
<keyword evidence="2" id="KW-1185">Reference proteome</keyword>
<reference evidence="1 2" key="1">
    <citation type="submission" date="2024-01" db="EMBL/GenBank/DDBJ databases">
        <title>The genomes of 5 underutilized Papilionoideae crops provide insights into root nodulation and disease resistanc.</title>
        <authorList>
            <person name="Jiang F."/>
        </authorList>
    </citation>
    <scope>NUCLEOTIDE SEQUENCE [LARGE SCALE GENOMIC DNA]</scope>
    <source>
        <strain evidence="1">LVBAO_FW01</strain>
        <tissue evidence="1">Leaves</tissue>
    </source>
</reference>
<dbReference type="EMBL" id="JAYMYQ010000008">
    <property type="protein sequence ID" value="KAK7315524.1"/>
    <property type="molecule type" value="Genomic_DNA"/>
</dbReference>
<gene>
    <name evidence="1" type="ORF">VNO77_34074</name>
</gene>
<sequence>MGGLYHLILREWKFFFSLENSPGNPPIGRSVKNSWNGSALIGSSSGGRRSSRGSGFTYPVLAVVRIALCLVPRVLLILFDTWVAPSESPLRSTQKFLVKEEIWREQVEK</sequence>
<name>A0AAN9KEI1_CANGL</name>
<dbReference type="Proteomes" id="UP001367508">
    <property type="component" value="Unassembled WGS sequence"/>
</dbReference>
<accession>A0AAN9KEI1</accession>
<evidence type="ECO:0000313" key="1">
    <source>
        <dbReference type="EMBL" id="KAK7315524.1"/>
    </source>
</evidence>
<evidence type="ECO:0000313" key="2">
    <source>
        <dbReference type="Proteomes" id="UP001367508"/>
    </source>
</evidence>
<protein>
    <submittedName>
        <fullName evidence="1">Uncharacterized protein</fullName>
    </submittedName>
</protein>
<dbReference type="AlphaFoldDB" id="A0AAN9KEI1"/>
<proteinExistence type="predicted"/>
<organism evidence="1 2">
    <name type="scientific">Canavalia gladiata</name>
    <name type="common">Sword bean</name>
    <name type="synonym">Dolichos gladiatus</name>
    <dbReference type="NCBI Taxonomy" id="3824"/>
    <lineage>
        <taxon>Eukaryota</taxon>
        <taxon>Viridiplantae</taxon>
        <taxon>Streptophyta</taxon>
        <taxon>Embryophyta</taxon>
        <taxon>Tracheophyta</taxon>
        <taxon>Spermatophyta</taxon>
        <taxon>Magnoliopsida</taxon>
        <taxon>eudicotyledons</taxon>
        <taxon>Gunneridae</taxon>
        <taxon>Pentapetalae</taxon>
        <taxon>rosids</taxon>
        <taxon>fabids</taxon>
        <taxon>Fabales</taxon>
        <taxon>Fabaceae</taxon>
        <taxon>Papilionoideae</taxon>
        <taxon>50 kb inversion clade</taxon>
        <taxon>NPAAA clade</taxon>
        <taxon>indigoferoid/millettioid clade</taxon>
        <taxon>Phaseoleae</taxon>
        <taxon>Canavalia</taxon>
    </lineage>
</organism>